<dbReference type="InterPro" id="IPR042229">
    <property type="entry name" value="Listeria/Bacterioides_rpt_sf"/>
</dbReference>
<evidence type="ECO:0000256" key="2">
    <source>
        <dbReference type="SAM" id="SignalP"/>
    </source>
</evidence>
<evidence type="ECO:0000313" key="5">
    <source>
        <dbReference type="Proteomes" id="UP000245535"/>
    </source>
</evidence>
<accession>A0A315ZBE6</accession>
<dbReference type="Proteomes" id="UP000245535">
    <property type="component" value="Unassembled WGS sequence"/>
</dbReference>
<dbReference type="PANTHER" id="PTHR45713">
    <property type="entry name" value="FTP DOMAIN-CONTAINING PROTEIN"/>
    <property type="match status" value="1"/>
</dbReference>
<comment type="caution">
    <text evidence="4">The sequence shown here is derived from an EMBL/GenBank/DDBJ whole genome shotgun (WGS) entry which is preliminary data.</text>
</comment>
<evidence type="ECO:0000313" key="4">
    <source>
        <dbReference type="EMBL" id="PWJ42906.1"/>
    </source>
</evidence>
<dbReference type="RefSeq" id="WP_109617025.1">
    <property type="nucleotide sequence ID" value="NZ_QGDO01000002.1"/>
</dbReference>
<dbReference type="Pfam" id="PF22633">
    <property type="entry name" value="F5_F8_type_C_2"/>
    <property type="match status" value="2"/>
</dbReference>
<dbReference type="AlphaFoldDB" id="A0A315ZBE6"/>
<sequence length="1133" mass="124558">MRIFTKMGLILFFLGYCLNFSNAFAENANLALNKTAVASSGNAAEAVDGNGTSRWESDFDDDQWLQVDLGESYDLNRVILNWEGAFGKAYEIQVSEDETTWTTVFTETEGNGEIDELLLSGTGRYVKMQGVERGTGYGYSLWEMEVYGVPAGQSPAVYAIAYADAYEHSNPATYTAGTAVTLTNASREGYVFEGWFTDMALTQPISEIGTDSQANIWLYAKWSEDANAPQNIALGKTTTASSGDGALAVDGNETSRWESAFNDDQWLYIDLGAKYDVNRVLLNWEGAFGKIYDIQISDDATNWTTIFSETESDGGIDDLEVTGSGRYVKMLGIERALPYGYSLWEMEVYGTLSDDQGSMVYNVTYVDGYDHTNPATYTEGVGVTLTDASRTGYTFEGWFTDVELTQSISEITAEMTGDLTVYAKWTEEENSNTACNGVSTEVVEGDALSLGFNYNFATTGTTVDVTFELLDEQVGVVAFLFNRTDGFVETQMAENNGVFSVQLTEQVEGTVLTLACKFAYAGGFTITKDFTYTVGDDCGEVVEGEYSITYVDGYDHTNPATYTEGIGMTLTDASRTGYTFEGWFTDVELTQSISEITAEMTGDLTVYAKWTEEENSNTACNGVSTEVVEGDALSLGYNYNFVTTGTTVDVTFELLDEQVGVVAFLFNRTDGFVETQMAENNGVFSVQLTEQVEGTALTLACKFAYAGGFTITKDFTYTVGDDCGEVVEGEYSITYVDGYDHTNPATYTEGVGMTLTDASRTGYTFEGWFTDAELTQSISEITAEMTGDLTVYAKWTEEENSNTACNGVSTEVVEGDALSLGYNYNFATTGTTVDVTFELLDEQVGVVAFLFNRTDGFVETQMAENNGVFSVQLTEQVEGTALTLACKFAYAGGFTITKDFTYTVGDDCEEVVEVQSSISYVDAYDHANPATYTEGIGVTLADASREGYTFEGWFTDAEFTQSISEITAEMTGDLTLYAKWQMIPEVYNITYVDAHTHQNPATYTEGESVELLAASRTNYDFEGWFTDDAYTQVITSISTDMTGDLTLYAKWSTILSSNEREELSVRIYPNPVVDYLLVEALVSSLKVYTLEGTLVSSFENNQERYDLSSLQTGVYIVHIVSEGRTYYQKIVKQ</sequence>
<dbReference type="PANTHER" id="PTHR45713:SF6">
    <property type="entry name" value="F5_8 TYPE C DOMAIN-CONTAINING PROTEIN"/>
    <property type="match status" value="1"/>
</dbReference>
<dbReference type="InterPro" id="IPR013378">
    <property type="entry name" value="InlB-like_B-rpt"/>
</dbReference>
<evidence type="ECO:0000256" key="1">
    <source>
        <dbReference type="ARBA" id="ARBA00004196"/>
    </source>
</evidence>
<dbReference type="OrthoDB" id="9809583at2"/>
<protein>
    <submittedName>
        <fullName evidence="4">Putative repeat protein (TIGR02543 family)/predicted secreted protein (Por secretion system target)</fullName>
    </submittedName>
</protein>
<dbReference type="GO" id="GO:0030313">
    <property type="term" value="C:cell envelope"/>
    <property type="evidence" value="ECO:0007669"/>
    <property type="project" value="UniProtKB-SubCell"/>
</dbReference>
<feature type="signal peptide" evidence="2">
    <location>
        <begin position="1"/>
        <end position="25"/>
    </location>
</feature>
<dbReference type="NCBIfam" id="TIGR04183">
    <property type="entry name" value="Por_Secre_tail"/>
    <property type="match status" value="1"/>
</dbReference>
<dbReference type="EMBL" id="QGDO01000002">
    <property type="protein sequence ID" value="PWJ42906.1"/>
    <property type="molecule type" value="Genomic_DNA"/>
</dbReference>
<keyword evidence="5" id="KW-1185">Reference proteome</keyword>
<feature type="domain" description="F5/8 type C" evidence="3">
    <location>
        <begin position="202"/>
        <end position="351"/>
    </location>
</feature>
<feature type="domain" description="F5/8 type C" evidence="3">
    <location>
        <begin position="17"/>
        <end position="149"/>
    </location>
</feature>
<dbReference type="SUPFAM" id="SSF49785">
    <property type="entry name" value="Galactose-binding domain-like"/>
    <property type="match status" value="2"/>
</dbReference>
<keyword evidence="2" id="KW-0732">Signal</keyword>
<dbReference type="Pfam" id="PF18962">
    <property type="entry name" value="Por_Secre_tail"/>
    <property type="match status" value="1"/>
</dbReference>
<gene>
    <name evidence="4" type="ORF">BC781_102452</name>
</gene>
<dbReference type="Pfam" id="PF09479">
    <property type="entry name" value="Flg_new"/>
    <property type="match status" value="6"/>
</dbReference>
<dbReference type="InterPro" id="IPR008979">
    <property type="entry name" value="Galactose-bd-like_sf"/>
</dbReference>
<dbReference type="Gene3D" id="2.60.120.260">
    <property type="entry name" value="Galactose-binding domain-like"/>
    <property type="match status" value="2"/>
</dbReference>
<dbReference type="InterPro" id="IPR000421">
    <property type="entry name" value="FA58C"/>
</dbReference>
<reference evidence="4 5" key="1">
    <citation type="submission" date="2018-03" db="EMBL/GenBank/DDBJ databases">
        <title>Genomic Encyclopedia of Archaeal and Bacterial Type Strains, Phase II (KMG-II): from individual species to whole genera.</title>
        <authorList>
            <person name="Goeker M."/>
        </authorList>
    </citation>
    <scope>NUCLEOTIDE SEQUENCE [LARGE SCALE GENOMIC DNA]</scope>
    <source>
        <strain evidence="4 5">DSM 28229</strain>
    </source>
</reference>
<organism evidence="4 5">
    <name type="scientific">Sediminitomix flava</name>
    <dbReference type="NCBI Taxonomy" id="379075"/>
    <lineage>
        <taxon>Bacteria</taxon>
        <taxon>Pseudomonadati</taxon>
        <taxon>Bacteroidota</taxon>
        <taxon>Cytophagia</taxon>
        <taxon>Cytophagales</taxon>
        <taxon>Flammeovirgaceae</taxon>
        <taxon>Sediminitomix</taxon>
    </lineage>
</organism>
<comment type="subcellular location">
    <subcellularLocation>
        <location evidence="1">Cell envelope</location>
    </subcellularLocation>
</comment>
<feature type="chain" id="PRO_5016285114" evidence="2">
    <location>
        <begin position="26"/>
        <end position="1133"/>
    </location>
</feature>
<dbReference type="InterPro" id="IPR051941">
    <property type="entry name" value="BG_Antigen-Binding_Lectin"/>
</dbReference>
<evidence type="ECO:0000259" key="3">
    <source>
        <dbReference type="PROSITE" id="PS50022"/>
    </source>
</evidence>
<dbReference type="InterPro" id="IPR026444">
    <property type="entry name" value="Secre_tail"/>
</dbReference>
<dbReference type="Gene3D" id="2.60.40.4270">
    <property type="entry name" value="Listeria-Bacteroides repeat domain"/>
    <property type="match status" value="6"/>
</dbReference>
<dbReference type="NCBIfam" id="TIGR02543">
    <property type="entry name" value="List_Bact_rpt"/>
    <property type="match status" value="6"/>
</dbReference>
<dbReference type="PROSITE" id="PS50022">
    <property type="entry name" value="FA58C_3"/>
    <property type="match status" value="2"/>
</dbReference>
<proteinExistence type="predicted"/>
<name>A0A315ZBE6_SEDFL</name>